<organism evidence="2">
    <name type="scientific">Blautia hansenii</name>
    <name type="common">Ruminococcus hansenii</name>
    <dbReference type="NCBI Taxonomy" id="1322"/>
    <lineage>
        <taxon>Bacteria</taxon>
        <taxon>Bacillati</taxon>
        <taxon>Bacillota</taxon>
        <taxon>Clostridia</taxon>
        <taxon>Lachnospirales</taxon>
        <taxon>Lachnospiraceae</taxon>
        <taxon>Blautia</taxon>
    </lineage>
</organism>
<evidence type="ECO:0000259" key="1">
    <source>
        <dbReference type="Pfam" id="PF14239"/>
    </source>
</evidence>
<gene>
    <name evidence="2" type="ORF">BHLFYP23_00980</name>
</gene>
<evidence type="ECO:0000313" key="2">
    <source>
        <dbReference type="EMBL" id="VYT27658.1"/>
    </source>
</evidence>
<accession>A0A6N2VBV1</accession>
<dbReference type="Pfam" id="PF14239">
    <property type="entry name" value="RRXRR"/>
    <property type="match status" value="2"/>
</dbReference>
<name>A0A6N2VBV1_BLAHA</name>
<dbReference type="AlphaFoldDB" id="A0A6N2VBV1"/>
<feature type="domain" description="RRXRR" evidence="1">
    <location>
        <begin position="147"/>
        <end position="216"/>
    </location>
</feature>
<dbReference type="EMBL" id="CACRSY010000016">
    <property type="protein sequence ID" value="VYT27658.1"/>
    <property type="molecule type" value="Genomic_DNA"/>
</dbReference>
<sequence>MPEYIYVLGMDGKPQMPPKRRRHVNKLLNTGKARIAEHVPFTIQLLYENNPTLQSVMMAEDPGRTNIGTAVVGLKGQLYLSAVVETRNKEIHKLMDKRLACRRASRNGERKARQSRAKRFGTMLKAGVLMRKLPQYGEDGFITCHVIRYTEARFCNRKRSKDWVTPTVEQLIRTHINLVHKMQKFLPITDVAIEVNRFAFMLLDDPTVAGVDFQKGPLKGYSNVNDAVFD</sequence>
<feature type="domain" description="RRXRR" evidence="1">
    <location>
        <begin position="5"/>
        <end position="117"/>
    </location>
</feature>
<reference evidence="2" key="1">
    <citation type="submission" date="2019-11" db="EMBL/GenBank/DDBJ databases">
        <authorList>
            <person name="Feng L."/>
        </authorList>
    </citation>
    <scope>NUCLEOTIDE SEQUENCE</scope>
    <source>
        <strain evidence="2">BhanseniiLFYP23</strain>
    </source>
</reference>
<proteinExistence type="predicted"/>
<dbReference type="InterPro" id="IPR025938">
    <property type="entry name" value="RRXRR_dom"/>
</dbReference>
<dbReference type="RefSeq" id="WP_421732717.1">
    <property type="nucleotide sequence ID" value="NZ_CACRSY010000016.1"/>
</dbReference>
<protein>
    <recommendedName>
        <fullName evidence="1">RRXRR domain-containing protein</fullName>
    </recommendedName>
</protein>